<dbReference type="AlphaFoldDB" id="A0A9Q0XAK9"/>
<feature type="compositionally biased region" description="Pro residues" evidence="1">
    <location>
        <begin position="53"/>
        <end position="71"/>
    </location>
</feature>
<keyword evidence="2" id="KW-0812">Transmembrane</keyword>
<feature type="chain" id="PRO_5040305010" description="Transmembrane protein 223" evidence="3">
    <location>
        <begin position="22"/>
        <end position="266"/>
    </location>
</feature>
<organism evidence="4 5">
    <name type="scientific">Phrynocephalus forsythii</name>
    <dbReference type="NCBI Taxonomy" id="171643"/>
    <lineage>
        <taxon>Eukaryota</taxon>
        <taxon>Metazoa</taxon>
        <taxon>Chordata</taxon>
        <taxon>Craniata</taxon>
        <taxon>Vertebrata</taxon>
        <taxon>Euteleostomi</taxon>
        <taxon>Lepidosauria</taxon>
        <taxon>Squamata</taxon>
        <taxon>Bifurcata</taxon>
        <taxon>Unidentata</taxon>
        <taxon>Episquamata</taxon>
        <taxon>Toxicofera</taxon>
        <taxon>Iguania</taxon>
        <taxon>Acrodonta</taxon>
        <taxon>Agamidae</taxon>
        <taxon>Agaminae</taxon>
        <taxon>Phrynocephalus</taxon>
    </lineage>
</organism>
<dbReference type="InterPro" id="IPR026100">
    <property type="entry name" value="Tmem223"/>
</dbReference>
<comment type="caution">
    <text evidence="4">The sequence shown here is derived from an EMBL/GenBank/DDBJ whole genome shotgun (WGS) entry which is preliminary data.</text>
</comment>
<dbReference type="Proteomes" id="UP001142489">
    <property type="component" value="Unassembled WGS sequence"/>
</dbReference>
<feature type="region of interest" description="Disordered" evidence="1">
    <location>
        <begin position="23"/>
        <end position="74"/>
    </location>
</feature>
<evidence type="ECO:0000256" key="1">
    <source>
        <dbReference type="SAM" id="MobiDB-lite"/>
    </source>
</evidence>
<feature type="compositionally biased region" description="Basic and acidic residues" evidence="1">
    <location>
        <begin position="121"/>
        <end position="137"/>
    </location>
</feature>
<dbReference type="PANTHER" id="PTHR14549:SF2">
    <property type="entry name" value="TRANSMEMBRANE PROTEIN 223"/>
    <property type="match status" value="1"/>
</dbReference>
<dbReference type="GO" id="GO:0005739">
    <property type="term" value="C:mitochondrion"/>
    <property type="evidence" value="ECO:0007669"/>
    <property type="project" value="TreeGrafter"/>
</dbReference>
<keyword evidence="2" id="KW-1133">Transmembrane helix</keyword>
<feature type="region of interest" description="Disordered" evidence="1">
    <location>
        <begin position="121"/>
        <end position="140"/>
    </location>
</feature>
<proteinExistence type="predicted"/>
<accession>A0A9Q0XAK9</accession>
<dbReference type="Pfam" id="PF06979">
    <property type="entry name" value="TMEM70"/>
    <property type="match status" value="1"/>
</dbReference>
<dbReference type="PANTHER" id="PTHR14549">
    <property type="entry name" value="TRANSMEMBRANE PROTEIN 223"/>
    <property type="match status" value="1"/>
</dbReference>
<dbReference type="OrthoDB" id="5950063at2759"/>
<dbReference type="InterPro" id="IPR045325">
    <property type="entry name" value="TMEM70/TMEM186/TMEM223"/>
</dbReference>
<evidence type="ECO:0008006" key="6">
    <source>
        <dbReference type="Google" id="ProtNLM"/>
    </source>
</evidence>
<feature type="transmembrane region" description="Helical" evidence="2">
    <location>
        <begin position="94"/>
        <end position="116"/>
    </location>
</feature>
<evidence type="ECO:0000313" key="5">
    <source>
        <dbReference type="Proteomes" id="UP001142489"/>
    </source>
</evidence>
<dbReference type="GO" id="GO:0007399">
    <property type="term" value="P:nervous system development"/>
    <property type="evidence" value="ECO:0007669"/>
    <property type="project" value="TreeGrafter"/>
</dbReference>
<sequence length="266" mass="29207">MLRCTWAARGWLLLRRSWAWAGSPARGSGEHGLCSGPGSRGWRGPEVVGKKGNPPPPPPPLPPRPPPPPGAALPLDAAVPQDVVLYQYERQGAFLSLGLFILGQAGFWGYLAYIAYDSKPEPAPKEPQEGDPPEKREKRPRTFPLLVGIEDAESFRKWRLGFTGACLAAGILVVSSAYLFSRRSVSRILLHRGGQAVSITTYYPFGFTSTFTVPLKQVCGASHRSQARAMIAIKVKNKLFYYLVDKQGQFPDATLFDLTVGAFRRL</sequence>
<feature type="transmembrane region" description="Helical" evidence="2">
    <location>
        <begin position="160"/>
        <end position="180"/>
    </location>
</feature>
<feature type="signal peptide" evidence="3">
    <location>
        <begin position="1"/>
        <end position="21"/>
    </location>
</feature>
<name>A0A9Q0XAK9_9SAUR</name>
<evidence type="ECO:0000313" key="4">
    <source>
        <dbReference type="EMBL" id="KAJ7307556.1"/>
    </source>
</evidence>
<keyword evidence="3" id="KW-0732">Signal</keyword>
<evidence type="ECO:0000256" key="3">
    <source>
        <dbReference type="SAM" id="SignalP"/>
    </source>
</evidence>
<keyword evidence="5" id="KW-1185">Reference proteome</keyword>
<protein>
    <recommendedName>
        <fullName evidence="6">Transmembrane protein 223</fullName>
    </recommendedName>
</protein>
<reference evidence="4" key="1">
    <citation type="journal article" date="2023" name="DNA Res.">
        <title>Chromosome-level genome assembly of Phrynocephalus forsythii using third-generation DNA sequencing and Hi-C analysis.</title>
        <authorList>
            <person name="Qi Y."/>
            <person name="Zhao W."/>
            <person name="Zhao Y."/>
            <person name="Niu C."/>
            <person name="Cao S."/>
            <person name="Zhang Y."/>
        </authorList>
    </citation>
    <scope>NUCLEOTIDE SEQUENCE</scope>
    <source>
        <tissue evidence="4">Muscle</tissue>
    </source>
</reference>
<dbReference type="EMBL" id="JAPFRF010000019">
    <property type="protein sequence ID" value="KAJ7307556.1"/>
    <property type="molecule type" value="Genomic_DNA"/>
</dbReference>
<evidence type="ECO:0000256" key="2">
    <source>
        <dbReference type="SAM" id="Phobius"/>
    </source>
</evidence>
<keyword evidence="2" id="KW-0472">Membrane</keyword>
<gene>
    <name evidence="4" type="ORF">JRQ81_009582</name>
</gene>